<dbReference type="PANTHER" id="PTHR11042">
    <property type="entry name" value="EUKARYOTIC TRANSLATION INITIATION FACTOR 2-ALPHA KINASE EIF2-ALPHA KINASE -RELATED"/>
    <property type="match status" value="1"/>
</dbReference>
<dbReference type="EMBL" id="CAJNRF010014460">
    <property type="protein sequence ID" value="CAF2156983.1"/>
    <property type="molecule type" value="Genomic_DNA"/>
</dbReference>
<comment type="catalytic activity">
    <reaction evidence="12">
        <text>L-seryl-[protein] + ATP = O-phospho-L-seryl-[protein] + ADP + H(+)</text>
        <dbReference type="Rhea" id="RHEA:17989"/>
        <dbReference type="Rhea" id="RHEA-COMP:9863"/>
        <dbReference type="Rhea" id="RHEA-COMP:11604"/>
        <dbReference type="ChEBI" id="CHEBI:15378"/>
        <dbReference type="ChEBI" id="CHEBI:29999"/>
        <dbReference type="ChEBI" id="CHEBI:30616"/>
        <dbReference type="ChEBI" id="CHEBI:83421"/>
        <dbReference type="ChEBI" id="CHEBI:456216"/>
        <dbReference type="EC" id="2.7.11.1"/>
    </reaction>
</comment>
<feature type="region of interest" description="Disordered" evidence="15">
    <location>
        <begin position="429"/>
        <end position="480"/>
    </location>
</feature>
<evidence type="ECO:0000256" key="5">
    <source>
        <dbReference type="ARBA" id="ARBA00022741"/>
    </source>
</evidence>
<dbReference type="SUPFAM" id="SSF56112">
    <property type="entry name" value="Protein kinase-like (PK-like)"/>
    <property type="match status" value="1"/>
</dbReference>
<dbReference type="PROSITE" id="PS00107">
    <property type="entry name" value="PROTEIN_KINASE_ATP"/>
    <property type="match status" value="1"/>
</dbReference>
<evidence type="ECO:0000256" key="4">
    <source>
        <dbReference type="ARBA" id="ARBA00022723"/>
    </source>
</evidence>
<evidence type="ECO:0000256" key="12">
    <source>
        <dbReference type="ARBA" id="ARBA00048679"/>
    </source>
</evidence>
<keyword evidence="5 13" id="KW-0547">Nucleotide-binding</keyword>
<feature type="compositionally biased region" description="Pro residues" evidence="15">
    <location>
        <begin position="432"/>
        <end position="441"/>
    </location>
</feature>
<evidence type="ECO:0000256" key="8">
    <source>
        <dbReference type="ARBA" id="ARBA00022842"/>
    </source>
</evidence>
<dbReference type="GO" id="GO:0005737">
    <property type="term" value="C:cytoplasm"/>
    <property type="evidence" value="ECO:0007669"/>
    <property type="project" value="TreeGrafter"/>
</dbReference>
<evidence type="ECO:0000259" key="16">
    <source>
        <dbReference type="PROSITE" id="PS50011"/>
    </source>
</evidence>
<dbReference type="PROSITE" id="PS00108">
    <property type="entry name" value="PROTEIN_KINASE_ST"/>
    <property type="match status" value="1"/>
</dbReference>
<dbReference type="SMART" id="SM00220">
    <property type="entry name" value="S_TKc"/>
    <property type="match status" value="1"/>
</dbReference>
<evidence type="ECO:0000256" key="11">
    <source>
        <dbReference type="ARBA" id="ARBA00047899"/>
    </source>
</evidence>
<comment type="caution">
    <text evidence="18">The sequence shown here is derived from an EMBL/GenBank/DDBJ whole genome shotgun (WGS) entry which is preliminary data.</text>
</comment>
<feature type="domain" description="Protein kinase" evidence="16">
    <location>
        <begin position="113"/>
        <end position="372"/>
    </location>
</feature>
<dbReference type="InterPro" id="IPR050339">
    <property type="entry name" value="CC_SR_Kinase"/>
</dbReference>
<dbReference type="Gene3D" id="3.30.200.20">
    <property type="entry name" value="Phosphorylase Kinase, domain 1"/>
    <property type="match status" value="1"/>
</dbReference>
<dbReference type="Gene3D" id="1.10.510.10">
    <property type="entry name" value="Transferase(Phosphotransferase) domain 1"/>
    <property type="match status" value="1"/>
</dbReference>
<evidence type="ECO:0000256" key="13">
    <source>
        <dbReference type="PROSITE-ProRule" id="PRU10141"/>
    </source>
</evidence>
<evidence type="ECO:0000313" key="17">
    <source>
        <dbReference type="EMBL" id="CAF2138557.1"/>
    </source>
</evidence>
<dbReference type="GO" id="GO:0004674">
    <property type="term" value="F:protein serine/threonine kinase activity"/>
    <property type="evidence" value="ECO:0007669"/>
    <property type="project" value="UniProtKB-KW"/>
</dbReference>
<protein>
    <recommendedName>
        <fullName evidence="1">non-specific serine/threonine protein kinase</fullName>
        <ecNumber evidence="1">2.7.11.1</ecNumber>
    </recommendedName>
</protein>
<dbReference type="PANTHER" id="PTHR11042:SF183">
    <property type="entry name" value="MEMBRANE-ASSOCIATED TYROSINE- AND THREONINE-SPECIFIC CDC2-INHIBITORY KINASE"/>
    <property type="match status" value="1"/>
</dbReference>
<dbReference type="EC" id="2.7.11.1" evidence="1"/>
<proteinExistence type="inferred from homology"/>
<evidence type="ECO:0000256" key="6">
    <source>
        <dbReference type="ARBA" id="ARBA00022777"/>
    </source>
</evidence>
<feature type="binding site" evidence="13">
    <location>
        <position position="142"/>
    </location>
    <ligand>
        <name>ATP</name>
        <dbReference type="ChEBI" id="CHEBI:30616"/>
    </ligand>
</feature>
<dbReference type="GO" id="GO:0046872">
    <property type="term" value="F:metal ion binding"/>
    <property type="evidence" value="ECO:0007669"/>
    <property type="project" value="UniProtKB-KW"/>
</dbReference>
<feature type="compositionally biased region" description="Polar residues" evidence="15">
    <location>
        <begin position="382"/>
        <end position="392"/>
    </location>
</feature>
<keyword evidence="6" id="KW-0418">Kinase</keyword>
<evidence type="ECO:0000256" key="15">
    <source>
        <dbReference type="SAM" id="MobiDB-lite"/>
    </source>
</evidence>
<evidence type="ECO:0000256" key="7">
    <source>
        <dbReference type="ARBA" id="ARBA00022840"/>
    </source>
</evidence>
<dbReference type="GO" id="GO:0005524">
    <property type="term" value="F:ATP binding"/>
    <property type="evidence" value="ECO:0007669"/>
    <property type="project" value="UniProtKB-UniRule"/>
</dbReference>
<feature type="region of interest" description="Disordered" evidence="15">
    <location>
        <begin position="382"/>
        <end position="417"/>
    </location>
</feature>
<comment type="similarity">
    <text evidence="10">Belongs to the protein kinase superfamily. Ser/Thr protein kinase family. GCN2 subfamily.</text>
</comment>
<keyword evidence="7 13" id="KW-0067">ATP-binding</keyword>
<dbReference type="Proteomes" id="UP000663856">
    <property type="component" value="Unassembled WGS sequence"/>
</dbReference>
<dbReference type="Pfam" id="PF00069">
    <property type="entry name" value="Pkinase"/>
    <property type="match status" value="1"/>
</dbReference>
<gene>
    <name evidence="18" type="ORF">WKI299_LOCUS31556</name>
    <name evidence="17" type="ORF">XDN619_LOCUS26274</name>
</gene>
<comment type="catalytic activity">
    <reaction evidence="11">
        <text>L-threonyl-[protein] + ATP = O-phospho-L-threonyl-[protein] + ADP + H(+)</text>
        <dbReference type="Rhea" id="RHEA:46608"/>
        <dbReference type="Rhea" id="RHEA-COMP:11060"/>
        <dbReference type="Rhea" id="RHEA-COMP:11605"/>
        <dbReference type="ChEBI" id="CHEBI:15378"/>
        <dbReference type="ChEBI" id="CHEBI:30013"/>
        <dbReference type="ChEBI" id="CHEBI:30616"/>
        <dbReference type="ChEBI" id="CHEBI:61977"/>
        <dbReference type="ChEBI" id="CHEBI:456216"/>
        <dbReference type="EC" id="2.7.11.1"/>
    </reaction>
</comment>
<keyword evidence="3" id="KW-0808">Transferase</keyword>
<dbReference type="Proteomes" id="UP000663887">
    <property type="component" value="Unassembled WGS sequence"/>
</dbReference>
<evidence type="ECO:0000256" key="9">
    <source>
        <dbReference type="ARBA" id="ARBA00023306"/>
    </source>
</evidence>
<evidence type="ECO:0000256" key="10">
    <source>
        <dbReference type="ARBA" id="ARBA00037982"/>
    </source>
</evidence>
<keyword evidence="9" id="KW-0131">Cell cycle</keyword>
<dbReference type="InterPro" id="IPR000719">
    <property type="entry name" value="Prot_kinase_dom"/>
</dbReference>
<evidence type="ECO:0000256" key="3">
    <source>
        <dbReference type="ARBA" id="ARBA00022679"/>
    </source>
</evidence>
<reference evidence="18" key="1">
    <citation type="submission" date="2021-02" db="EMBL/GenBank/DDBJ databases">
        <authorList>
            <person name="Nowell W R."/>
        </authorList>
    </citation>
    <scope>NUCLEOTIDE SEQUENCE</scope>
</reference>
<dbReference type="InterPro" id="IPR017441">
    <property type="entry name" value="Protein_kinase_ATP_BS"/>
</dbReference>
<dbReference type="AlphaFoldDB" id="A0A816YCA5"/>
<organism evidence="18 19">
    <name type="scientific">Rotaria magnacalcarata</name>
    <dbReference type="NCBI Taxonomy" id="392030"/>
    <lineage>
        <taxon>Eukaryota</taxon>
        <taxon>Metazoa</taxon>
        <taxon>Spiralia</taxon>
        <taxon>Gnathifera</taxon>
        <taxon>Rotifera</taxon>
        <taxon>Eurotatoria</taxon>
        <taxon>Bdelloidea</taxon>
        <taxon>Philodinida</taxon>
        <taxon>Philodinidae</taxon>
        <taxon>Rotaria</taxon>
    </lineage>
</organism>
<evidence type="ECO:0000256" key="14">
    <source>
        <dbReference type="RuleBase" id="RU000304"/>
    </source>
</evidence>
<evidence type="ECO:0000256" key="2">
    <source>
        <dbReference type="ARBA" id="ARBA00022527"/>
    </source>
</evidence>
<dbReference type="GO" id="GO:0051321">
    <property type="term" value="P:meiotic cell cycle"/>
    <property type="evidence" value="ECO:0007669"/>
    <property type="project" value="TreeGrafter"/>
</dbReference>
<keyword evidence="2 14" id="KW-0723">Serine/threonine-protein kinase</keyword>
<keyword evidence="8" id="KW-0460">Magnesium</keyword>
<evidence type="ECO:0000313" key="19">
    <source>
        <dbReference type="Proteomes" id="UP000663856"/>
    </source>
</evidence>
<evidence type="ECO:0000313" key="18">
    <source>
        <dbReference type="EMBL" id="CAF2156983.1"/>
    </source>
</evidence>
<sequence>MYRKIFCFHSFEDSLLMALSHETRMTTETELIFSPERTSNSSCRAFSSKKASRRRIAINHPPKPVSCRVYRYFTPAAARLANAVSVSSNTFGVALESPYYTKSTESTYWDQCFEHLECLGRGSFAEVYKVRHKEDNQLYAIKRSLTKFRGKSDRDQKLKEVRFHETLATHRNILNITHAWEERERLYIQTELCESNLLDYSAEHQISQPMIWHFLYQISQALDFLHSLDYVHMDVKPENILITRDGILKLCDFGIVHDLRSPSTLAQDGDARYLAFEVLSGTISTAADVFSLGLAAFELVSDFDLPVNGDLWTDIRELRLPLEIISVLTDIELKELLFRMIHSNYKQRPTAKDVLNNLKIREEICHLISPFAFNQQKHEQTLSLSNSTTSPASHGCCTPTKKPKRPPNYAGYHEEHSDEEIRQIAIHHHTLTPPPPPPVPTDPLRVRLFPNDSDDDTNNNLIYSRKSPIKLKFDSSGAED</sequence>
<dbReference type="PROSITE" id="PS50011">
    <property type="entry name" value="PROTEIN_KINASE_DOM"/>
    <property type="match status" value="1"/>
</dbReference>
<accession>A0A816YCA5</accession>
<keyword evidence="4" id="KW-0479">Metal-binding</keyword>
<dbReference type="InterPro" id="IPR008271">
    <property type="entry name" value="Ser/Thr_kinase_AS"/>
</dbReference>
<name>A0A816YCA5_9BILA</name>
<dbReference type="EMBL" id="CAJNRG010012253">
    <property type="protein sequence ID" value="CAF2138557.1"/>
    <property type="molecule type" value="Genomic_DNA"/>
</dbReference>
<dbReference type="InterPro" id="IPR011009">
    <property type="entry name" value="Kinase-like_dom_sf"/>
</dbReference>
<dbReference type="GO" id="GO:0110031">
    <property type="term" value="P:negative regulation of G2/MI transition of meiotic cell cycle"/>
    <property type="evidence" value="ECO:0007669"/>
    <property type="project" value="TreeGrafter"/>
</dbReference>
<evidence type="ECO:0000256" key="1">
    <source>
        <dbReference type="ARBA" id="ARBA00012513"/>
    </source>
</evidence>
<dbReference type="GO" id="GO:0005634">
    <property type="term" value="C:nucleus"/>
    <property type="evidence" value="ECO:0007669"/>
    <property type="project" value="TreeGrafter"/>
</dbReference>